<keyword evidence="3" id="KW-0804">Transcription</keyword>
<dbReference type="InterPro" id="IPR036390">
    <property type="entry name" value="WH_DNA-bd_sf"/>
</dbReference>
<dbReference type="Proteomes" id="UP000305888">
    <property type="component" value="Plasmid pD4M1F"/>
</dbReference>
<dbReference type="Pfam" id="PF07702">
    <property type="entry name" value="UTRA"/>
    <property type="match status" value="1"/>
</dbReference>
<gene>
    <name evidence="5" type="ORF">FDP22_23995</name>
</gene>
<dbReference type="KEGG" id="ppru:FDP22_23995"/>
<keyword evidence="1" id="KW-0805">Transcription regulation</keyword>
<evidence type="ECO:0000256" key="1">
    <source>
        <dbReference type="ARBA" id="ARBA00023015"/>
    </source>
</evidence>
<dbReference type="PANTHER" id="PTHR44846:SF1">
    <property type="entry name" value="MANNOSYL-D-GLYCERATE TRANSPORT_METABOLISM SYSTEM REPRESSOR MNGR-RELATED"/>
    <property type="match status" value="1"/>
</dbReference>
<accession>A0A5B8G1D4</accession>
<keyword evidence="6" id="KW-1185">Reference proteome</keyword>
<dbReference type="EMBL" id="CP040824">
    <property type="protein sequence ID" value="QDL94926.1"/>
    <property type="molecule type" value="Genomic_DNA"/>
</dbReference>
<dbReference type="PANTHER" id="PTHR44846">
    <property type="entry name" value="MANNOSYL-D-GLYCERATE TRANSPORT/METABOLISM SYSTEM REPRESSOR MNGR-RELATED"/>
    <property type="match status" value="1"/>
</dbReference>
<organism evidence="5 6">
    <name type="scientific">Paroceanicella profunda</name>
    <dbReference type="NCBI Taxonomy" id="2579971"/>
    <lineage>
        <taxon>Bacteria</taxon>
        <taxon>Pseudomonadati</taxon>
        <taxon>Pseudomonadota</taxon>
        <taxon>Alphaproteobacteria</taxon>
        <taxon>Rhodobacterales</taxon>
        <taxon>Paracoccaceae</taxon>
        <taxon>Paroceanicella</taxon>
    </lineage>
</organism>
<evidence type="ECO:0000313" key="6">
    <source>
        <dbReference type="Proteomes" id="UP000305888"/>
    </source>
</evidence>
<dbReference type="SUPFAM" id="SSF46785">
    <property type="entry name" value="Winged helix' DNA-binding domain"/>
    <property type="match status" value="1"/>
</dbReference>
<evidence type="ECO:0000256" key="2">
    <source>
        <dbReference type="ARBA" id="ARBA00023125"/>
    </source>
</evidence>
<dbReference type="AlphaFoldDB" id="A0A5B8G1D4"/>
<dbReference type="InterPro" id="IPR011663">
    <property type="entry name" value="UTRA"/>
</dbReference>
<geneLocation type="plasmid" evidence="6">
    <name>pd4m1f</name>
</geneLocation>
<dbReference type="GO" id="GO:0045892">
    <property type="term" value="P:negative regulation of DNA-templated transcription"/>
    <property type="evidence" value="ECO:0007669"/>
    <property type="project" value="TreeGrafter"/>
</dbReference>
<name>A0A5B8G1D4_9RHOB</name>
<dbReference type="InterPro" id="IPR050679">
    <property type="entry name" value="Bact_HTH_transcr_reg"/>
</dbReference>
<protein>
    <submittedName>
        <fullName evidence="5">GntR family transcriptional regulator</fullName>
    </submittedName>
</protein>
<evidence type="ECO:0000259" key="4">
    <source>
        <dbReference type="PROSITE" id="PS50949"/>
    </source>
</evidence>
<dbReference type="OrthoDB" id="9800645at2"/>
<dbReference type="RefSeq" id="WP_138579047.1">
    <property type="nucleotide sequence ID" value="NZ_CP040824.1"/>
</dbReference>
<dbReference type="Pfam" id="PF00392">
    <property type="entry name" value="GntR"/>
    <property type="match status" value="1"/>
</dbReference>
<dbReference type="InterPro" id="IPR036388">
    <property type="entry name" value="WH-like_DNA-bd_sf"/>
</dbReference>
<dbReference type="CDD" id="cd07377">
    <property type="entry name" value="WHTH_GntR"/>
    <property type="match status" value="1"/>
</dbReference>
<sequence length="239" mass="25931">MAEVLHRQLAERLRGRITSGDWPVGERLPPEVELAAALEVSRSTLRQALGELEAAGLVQRRKRAGTTVIAREPAQSFRMTTTGFNEVLSLSRETALEITGQRHVADGTVALLEGLLSGTGHWLEVTGQRRIEGQATPFNWSRIYVPGRYAGIGPGLERPVGSVYGVIEAMFGVRVGRVNQSVTATPCPGAIARGMGLEPGAPVTRIIARLYDREDGLIEVSHALFDPARFQVNTDVRIS</sequence>
<dbReference type="SUPFAM" id="SSF64288">
    <property type="entry name" value="Chorismate lyase-like"/>
    <property type="match status" value="1"/>
</dbReference>
<dbReference type="GO" id="GO:0003700">
    <property type="term" value="F:DNA-binding transcription factor activity"/>
    <property type="evidence" value="ECO:0007669"/>
    <property type="project" value="InterPro"/>
</dbReference>
<dbReference type="Gene3D" id="1.10.10.10">
    <property type="entry name" value="Winged helix-like DNA-binding domain superfamily/Winged helix DNA-binding domain"/>
    <property type="match status" value="1"/>
</dbReference>
<keyword evidence="5" id="KW-0614">Plasmid</keyword>
<feature type="domain" description="HTH gntR-type" evidence="4">
    <location>
        <begin position="3"/>
        <end position="71"/>
    </location>
</feature>
<dbReference type="InterPro" id="IPR000524">
    <property type="entry name" value="Tscrpt_reg_HTH_GntR"/>
</dbReference>
<reference evidence="5 6" key="1">
    <citation type="submission" date="2019-06" db="EMBL/GenBank/DDBJ databases">
        <title>Genome sequence of Rhodobacteraceae bacterium D4M1.</title>
        <authorList>
            <person name="Cao J."/>
        </authorList>
    </citation>
    <scope>NUCLEOTIDE SEQUENCE [LARGE SCALE GENOMIC DNA]</scope>
    <source>
        <strain evidence="5 6">D4M1</strain>
        <plasmid evidence="6">pd4m1f</plasmid>
    </source>
</reference>
<dbReference type="SMART" id="SM00345">
    <property type="entry name" value="HTH_GNTR"/>
    <property type="match status" value="1"/>
</dbReference>
<proteinExistence type="predicted"/>
<dbReference type="InterPro" id="IPR028978">
    <property type="entry name" value="Chorismate_lyase_/UTRA_dom_sf"/>
</dbReference>
<evidence type="ECO:0000256" key="3">
    <source>
        <dbReference type="ARBA" id="ARBA00023163"/>
    </source>
</evidence>
<dbReference type="GO" id="GO:0003677">
    <property type="term" value="F:DNA binding"/>
    <property type="evidence" value="ECO:0007669"/>
    <property type="project" value="UniProtKB-KW"/>
</dbReference>
<dbReference type="PRINTS" id="PR00035">
    <property type="entry name" value="HTHGNTR"/>
</dbReference>
<keyword evidence="2" id="KW-0238">DNA-binding</keyword>
<evidence type="ECO:0000313" key="5">
    <source>
        <dbReference type="EMBL" id="QDL94926.1"/>
    </source>
</evidence>
<dbReference type="SMART" id="SM00866">
    <property type="entry name" value="UTRA"/>
    <property type="match status" value="1"/>
</dbReference>
<dbReference type="Gene3D" id="3.40.1410.10">
    <property type="entry name" value="Chorismate lyase-like"/>
    <property type="match status" value="1"/>
</dbReference>
<dbReference type="PROSITE" id="PS50949">
    <property type="entry name" value="HTH_GNTR"/>
    <property type="match status" value="1"/>
</dbReference>